<gene>
    <name evidence="6" type="ORF">R9X50_00599700</name>
</gene>
<dbReference type="InterPro" id="IPR009332">
    <property type="entry name" value="Med22"/>
</dbReference>
<keyword evidence="4" id="KW-0804">Transcription</keyword>
<evidence type="ECO:0000256" key="5">
    <source>
        <dbReference type="ARBA" id="ARBA00023242"/>
    </source>
</evidence>
<dbReference type="GO" id="GO:0016592">
    <property type="term" value="C:mediator complex"/>
    <property type="evidence" value="ECO:0007669"/>
    <property type="project" value="InterPro"/>
</dbReference>
<comment type="subcellular location">
    <subcellularLocation>
        <location evidence="1">Nucleus</location>
    </subcellularLocation>
</comment>
<evidence type="ECO:0000313" key="6">
    <source>
        <dbReference type="EMBL" id="WPH03122.1"/>
    </source>
</evidence>
<evidence type="ECO:0000313" key="7">
    <source>
        <dbReference type="Proteomes" id="UP001303373"/>
    </source>
</evidence>
<dbReference type="Proteomes" id="UP001303373">
    <property type="component" value="Chromosome 9"/>
</dbReference>
<reference evidence="6 7" key="1">
    <citation type="submission" date="2023-11" db="EMBL/GenBank/DDBJ databases">
        <title>An acidophilic fungus is an integral part of prey digestion in a carnivorous sundew plant.</title>
        <authorList>
            <person name="Tsai I.J."/>
        </authorList>
    </citation>
    <scope>NUCLEOTIDE SEQUENCE [LARGE SCALE GENOMIC DNA]</scope>
    <source>
        <strain evidence="6">169a</strain>
    </source>
</reference>
<dbReference type="Gene3D" id="6.10.280.160">
    <property type="entry name" value="Mediator of RNA polymerase II transcription subunit 22"/>
    <property type="match status" value="1"/>
</dbReference>
<dbReference type="EMBL" id="CP138588">
    <property type="protein sequence ID" value="WPH03122.1"/>
    <property type="molecule type" value="Genomic_DNA"/>
</dbReference>
<dbReference type="GO" id="GO:0003712">
    <property type="term" value="F:transcription coregulator activity"/>
    <property type="evidence" value="ECO:0007669"/>
    <property type="project" value="InterPro"/>
</dbReference>
<keyword evidence="3" id="KW-0805">Transcription regulation</keyword>
<keyword evidence="5" id="KW-0539">Nucleus</keyword>
<accession>A0AAQ3MD03</accession>
<evidence type="ECO:0000256" key="1">
    <source>
        <dbReference type="ARBA" id="ARBA00004123"/>
    </source>
</evidence>
<evidence type="ECO:0008006" key="8">
    <source>
        <dbReference type="Google" id="ProtNLM"/>
    </source>
</evidence>
<evidence type="ECO:0000256" key="3">
    <source>
        <dbReference type="ARBA" id="ARBA00023015"/>
    </source>
</evidence>
<dbReference type="Pfam" id="PF06179">
    <property type="entry name" value="Med22"/>
    <property type="match status" value="1"/>
</dbReference>
<name>A0AAQ3MD03_9PEZI</name>
<evidence type="ECO:0000256" key="4">
    <source>
        <dbReference type="ARBA" id="ARBA00023163"/>
    </source>
</evidence>
<dbReference type="AlphaFoldDB" id="A0AAQ3MD03"/>
<organism evidence="6 7">
    <name type="scientific">Acrodontium crateriforme</name>
    <dbReference type="NCBI Taxonomy" id="150365"/>
    <lineage>
        <taxon>Eukaryota</taxon>
        <taxon>Fungi</taxon>
        <taxon>Dikarya</taxon>
        <taxon>Ascomycota</taxon>
        <taxon>Pezizomycotina</taxon>
        <taxon>Dothideomycetes</taxon>
        <taxon>Dothideomycetidae</taxon>
        <taxon>Mycosphaerellales</taxon>
        <taxon>Teratosphaeriaceae</taxon>
        <taxon>Acrodontium</taxon>
    </lineage>
</organism>
<evidence type="ECO:0000256" key="2">
    <source>
        <dbReference type="ARBA" id="ARBA00005942"/>
    </source>
</evidence>
<keyword evidence="7" id="KW-1185">Reference proteome</keyword>
<sequence length="132" mass="14988">MDPSLRNSPALIRRIEILRDELIKRFEALISYAVTDKTDRNTTALAQYSMQYETDALIRCAENLLSLIRQLQEAWLFGQLNTIDGPTQQQANDDTKAVTELLQQLIARQSGELRNGDAMLMEEENDVTTNGD</sequence>
<protein>
    <recommendedName>
        <fullName evidence="8">Mediator complex subunit 22</fullName>
    </recommendedName>
</protein>
<dbReference type="GO" id="GO:0006357">
    <property type="term" value="P:regulation of transcription by RNA polymerase II"/>
    <property type="evidence" value="ECO:0007669"/>
    <property type="project" value="InterPro"/>
</dbReference>
<proteinExistence type="inferred from homology"/>
<comment type="similarity">
    <text evidence="2">Belongs to the Mediator complex subunit 22 family.</text>
</comment>